<evidence type="ECO:0000256" key="5">
    <source>
        <dbReference type="SAM" id="Phobius"/>
    </source>
</evidence>
<dbReference type="Pfam" id="PF01124">
    <property type="entry name" value="MAPEG"/>
    <property type="match status" value="1"/>
</dbReference>
<evidence type="ECO:0000256" key="1">
    <source>
        <dbReference type="ARBA" id="ARBA00004370"/>
    </source>
</evidence>
<feature type="transmembrane region" description="Helical" evidence="5">
    <location>
        <begin position="12"/>
        <end position="32"/>
    </location>
</feature>
<evidence type="ECO:0000256" key="2">
    <source>
        <dbReference type="ARBA" id="ARBA00022692"/>
    </source>
</evidence>
<keyword evidence="4 5" id="KW-0472">Membrane</keyword>
<evidence type="ECO:0000256" key="3">
    <source>
        <dbReference type="ARBA" id="ARBA00022989"/>
    </source>
</evidence>
<evidence type="ECO:0008006" key="8">
    <source>
        <dbReference type="Google" id="ProtNLM"/>
    </source>
</evidence>
<sequence>MTPDMAIPDMAIIGPVVALVAWSMIMWVWMYVTRIPAILAVNMELDSHAPRGQQMATLPAKVRWKADNYNHLMEQPTLFYALAISLAVIGEGSGINLYFAWGYVALRILHSLIQSLTNKVEVRFAIFMLSNVPLLVLTYNAGMVFLT</sequence>
<evidence type="ECO:0000256" key="4">
    <source>
        <dbReference type="ARBA" id="ARBA00023136"/>
    </source>
</evidence>
<feature type="transmembrane region" description="Helical" evidence="5">
    <location>
        <begin position="124"/>
        <end position="146"/>
    </location>
</feature>
<dbReference type="InterPro" id="IPR023352">
    <property type="entry name" value="MAPEG-like_dom_sf"/>
</dbReference>
<reference evidence="6 7" key="1">
    <citation type="submission" date="2018-06" db="EMBL/GenBank/DDBJ databases">
        <title>Genomic Encyclopedia of Type Strains, Phase IV (KMG-IV): sequencing the most valuable type-strain genomes for metagenomic binning, comparative biology and taxonomic classification.</title>
        <authorList>
            <person name="Goeker M."/>
        </authorList>
    </citation>
    <scope>NUCLEOTIDE SEQUENCE [LARGE SCALE GENOMIC DNA]</scope>
    <source>
        <strain evidence="6 7">DSM 24032</strain>
    </source>
</reference>
<comment type="caution">
    <text evidence="6">The sequence shown here is derived from an EMBL/GenBank/DDBJ whole genome shotgun (WGS) entry which is preliminary data.</text>
</comment>
<feature type="transmembrane region" description="Helical" evidence="5">
    <location>
        <begin position="78"/>
        <end position="104"/>
    </location>
</feature>
<protein>
    <recommendedName>
        <fullName evidence="8">MAPEG family protein</fullName>
    </recommendedName>
</protein>
<evidence type="ECO:0000313" key="7">
    <source>
        <dbReference type="Proteomes" id="UP000253083"/>
    </source>
</evidence>
<keyword evidence="3 5" id="KW-1133">Transmembrane helix</keyword>
<gene>
    <name evidence="6" type="ORF">DFR28_101447</name>
</gene>
<comment type="subcellular location">
    <subcellularLocation>
        <location evidence="1">Membrane</location>
    </subcellularLocation>
</comment>
<dbReference type="AlphaFoldDB" id="A0A395JRV4"/>
<accession>A0A395JRV4</accession>
<dbReference type="RefSeq" id="WP_211316816.1">
    <property type="nucleotide sequence ID" value="NZ_QNRT01000001.1"/>
</dbReference>
<dbReference type="InParanoid" id="A0A395JRV4"/>
<evidence type="ECO:0000313" key="6">
    <source>
        <dbReference type="EMBL" id="RBP53062.1"/>
    </source>
</evidence>
<dbReference type="Gene3D" id="1.20.120.550">
    <property type="entry name" value="Membrane associated eicosanoid/glutathione metabolism-like domain"/>
    <property type="match status" value="1"/>
</dbReference>
<organism evidence="6 7">
    <name type="scientific">Arenicella xantha</name>
    <dbReference type="NCBI Taxonomy" id="644221"/>
    <lineage>
        <taxon>Bacteria</taxon>
        <taxon>Pseudomonadati</taxon>
        <taxon>Pseudomonadota</taxon>
        <taxon>Gammaproteobacteria</taxon>
        <taxon>Arenicellales</taxon>
        <taxon>Arenicellaceae</taxon>
        <taxon>Arenicella</taxon>
    </lineage>
</organism>
<dbReference type="EMBL" id="QNRT01000001">
    <property type="protein sequence ID" value="RBP53062.1"/>
    <property type="molecule type" value="Genomic_DNA"/>
</dbReference>
<keyword evidence="2 5" id="KW-0812">Transmembrane</keyword>
<proteinExistence type="predicted"/>
<dbReference type="Proteomes" id="UP000253083">
    <property type="component" value="Unassembled WGS sequence"/>
</dbReference>
<keyword evidence="7" id="KW-1185">Reference proteome</keyword>
<name>A0A395JRV4_9GAMM</name>
<dbReference type="SUPFAM" id="SSF161084">
    <property type="entry name" value="MAPEG domain-like"/>
    <property type="match status" value="1"/>
</dbReference>
<dbReference type="InterPro" id="IPR001129">
    <property type="entry name" value="Membr-assoc_MAPEG"/>
</dbReference>
<dbReference type="GO" id="GO:0016020">
    <property type="term" value="C:membrane"/>
    <property type="evidence" value="ECO:0007669"/>
    <property type="project" value="UniProtKB-SubCell"/>
</dbReference>